<dbReference type="OrthoDB" id="3514520at2"/>
<dbReference type="RefSeq" id="WP_074999626.1">
    <property type="nucleotide sequence ID" value="NZ_FOGO01000003.1"/>
</dbReference>
<keyword evidence="2" id="KW-1185">Reference proteome</keyword>
<dbReference type="SUPFAM" id="SSF48613">
    <property type="entry name" value="Heme oxygenase-like"/>
    <property type="match status" value="1"/>
</dbReference>
<proteinExistence type="predicted"/>
<evidence type="ECO:0000313" key="1">
    <source>
        <dbReference type="EMBL" id="SER69046.1"/>
    </source>
</evidence>
<accession>A0A1H9R8J7</accession>
<name>A0A1H9R8J7_9ACTN</name>
<reference evidence="2" key="1">
    <citation type="submission" date="2016-10" db="EMBL/GenBank/DDBJ databases">
        <authorList>
            <person name="Varghese N."/>
            <person name="Submissions S."/>
        </authorList>
    </citation>
    <scope>NUCLEOTIDE SEQUENCE [LARGE SCALE GENOMIC DNA]</scope>
    <source>
        <strain evidence="2">CGMCC 4.6825</strain>
    </source>
</reference>
<sequence>MTAETLMTEMQPYLEGLVQENAMVAHMRRGQATADQIQRLVISEFQCQEVELPACSALVTRFRHETPAAHFSLLAHKVAQARGLLREAATAVGLEADGLAPDPADGRQHRALRLLSWLGPHARPAEAALYMHADLVAWCAIFARLATACDGREDVPPAVLAYLRSWGAEPAADITEGTVRVVNWGLSQGESADRVLRTAHHVEDVLNGYWSYVTEG</sequence>
<organism evidence="1 2">
    <name type="scientific">Streptomyces qinglanensis</name>
    <dbReference type="NCBI Taxonomy" id="943816"/>
    <lineage>
        <taxon>Bacteria</taxon>
        <taxon>Bacillati</taxon>
        <taxon>Actinomycetota</taxon>
        <taxon>Actinomycetes</taxon>
        <taxon>Kitasatosporales</taxon>
        <taxon>Streptomycetaceae</taxon>
        <taxon>Streptomyces</taxon>
    </lineage>
</organism>
<dbReference type="AlphaFoldDB" id="A0A1H9R8J7"/>
<dbReference type="InterPro" id="IPR016084">
    <property type="entry name" value="Haem_Oase-like_multi-hlx"/>
</dbReference>
<protein>
    <submittedName>
        <fullName evidence="1">Uncharacterized protein</fullName>
    </submittedName>
</protein>
<gene>
    <name evidence="1" type="ORF">SAMN05421870_103380</name>
</gene>
<dbReference type="EMBL" id="FOGO01000003">
    <property type="protein sequence ID" value="SER69046.1"/>
    <property type="molecule type" value="Genomic_DNA"/>
</dbReference>
<dbReference type="Proteomes" id="UP000182841">
    <property type="component" value="Unassembled WGS sequence"/>
</dbReference>
<evidence type="ECO:0000313" key="2">
    <source>
        <dbReference type="Proteomes" id="UP000182841"/>
    </source>
</evidence>